<evidence type="ECO:0000256" key="2">
    <source>
        <dbReference type="ARBA" id="ARBA00022737"/>
    </source>
</evidence>
<dbReference type="Gene3D" id="1.25.40.20">
    <property type="entry name" value="Ankyrin repeat-containing domain"/>
    <property type="match status" value="1"/>
</dbReference>
<proteinExistence type="predicted"/>
<dbReference type="PROSITE" id="PS50088">
    <property type="entry name" value="ANK_REPEAT"/>
    <property type="match status" value="2"/>
</dbReference>
<evidence type="ECO:0000313" key="5">
    <source>
        <dbReference type="Proteomes" id="UP000087171"/>
    </source>
</evidence>
<dbReference type="PaxDb" id="3827-XP_004502327.1"/>
<organism evidence="5 6">
    <name type="scientific">Cicer arietinum</name>
    <name type="common">Chickpea</name>
    <name type="synonym">Garbanzo</name>
    <dbReference type="NCBI Taxonomy" id="3827"/>
    <lineage>
        <taxon>Eukaryota</taxon>
        <taxon>Viridiplantae</taxon>
        <taxon>Streptophyta</taxon>
        <taxon>Embryophyta</taxon>
        <taxon>Tracheophyta</taxon>
        <taxon>Spermatophyta</taxon>
        <taxon>Magnoliopsida</taxon>
        <taxon>eudicotyledons</taxon>
        <taxon>Gunneridae</taxon>
        <taxon>Pentapetalae</taxon>
        <taxon>rosids</taxon>
        <taxon>fabids</taxon>
        <taxon>Fabales</taxon>
        <taxon>Fabaceae</taxon>
        <taxon>Papilionoideae</taxon>
        <taxon>50 kb inversion clade</taxon>
        <taxon>NPAAA clade</taxon>
        <taxon>Hologalegina</taxon>
        <taxon>IRL clade</taxon>
        <taxon>Cicereae</taxon>
        <taxon>Cicer</taxon>
    </lineage>
</organism>
<evidence type="ECO:0000256" key="3">
    <source>
        <dbReference type="ARBA" id="ARBA00023043"/>
    </source>
</evidence>
<dbReference type="OrthoDB" id="5314041at2759"/>
<feature type="repeat" description="ANK" evidence="4">
    <location>
        <begin position="246"/>
        <end position="278"/>
    </location>
</feature>
<dbReference type="PROSITE" id="PS50297">
    <property type="entry name" value="ANK_REP_REGION"/>
    <property type="match status" value="2"/>
</dbReference>
<name>A0A1S2YBB9_CICAR</name>
<sequence length="656" mass="73063">MPPSYFPLRWESTGQQWWFASPIDYAAANALYDLVIELLHLDTNLLIKLTSLPRIRRLETVWDDESNFDDVAKCRSHVAKKLMIECETGRRCQKNSLIRAGYGGWLLYTAASAGDVDFVKELLGREPSLVFGEGEYGVTDILYAAARSKNCEVFKILFGYAMLKNSGELVMEEVFEKDMVNRGVHAAARGGNWEILKEFVGSVGDILVFRDFHGCTVLHTAAGTGQVEVVRKLLESFDIINLTDTQGNTALHVACYKGYLPVVEILIHASPSLALLTNHHGDTFLHLAVVGFNSPGFCRLDKHTQLMKQLVSEKIVKTQEIINVKNNDGRTCLHVSVIDGIQCEVVELLMSVPSIDLNICDADGMTPLDLLKQRPRSTSSDILIKRLVSAGGISNCQDDMVRDINSKLSSEYSESSCSVQQLQKIQIQVNGSSPGTSFRIPDAEIFLYTGIENASYVNYDQTSIESYSCSSELSNSDAANSTYNKSNNNSVNYAARRLKFLLKWPRRKDTKEAFKELENDDDSLDPLSTSRNLEEFSIPLRQRYSHSCSLRTQSIRSFHPSPSSKMSFTAGLMQGVIQLKPHVNLPTHSSSNLFQELSLVSLSNSINKQKGLDQQGSFNKKLMNQYVSFGAQGMTMEDSNSCESNGSYKRFSSLVA</sequence>
<reference evidence="6" key="2">
    <citation type="submission" date="2025-08" db="UniProtKB">
        <authorList>
            <consortium name="RefSeq"/>
        </authorList>
    </citation>
    <scope>IDENTIFICATION</scope>
    <source>
        <tissue evidence="6">Etiolated seedlings</tissue>
    </source>
</reference>
<keyword evidence="2" id="KW-0677">Repeat</keyword>
<comment type="subcellular location">
    <subcellularLocation>
        <location evidence="1">Cell membrane</location>
        <topology evidence="1">Peripheral membrane protein</topology>
        <orientation evidence="1">Cytoplasmic side</orientation>
    </subcellularLocation>
</comment>
<dbReference type="GeneID" id="101490941"/>
<accession>A0A1S2YBB9</accession>
<reference evidence="5" key="1">
    <citation type="journal article" date="2013" name="Nat. Biotechnol.">
        <title>Draft genome sequence of chickpea (Cicer arietinum) provides a resource for trait improvement.</title>
        <authorList>
            <person name="Varshney R.K."/>
            <person name="Song C."/>
            <person name="Saxena R.K."/>
            <person name="Azam S."/>
            <person name="Yu S."/>
            <person name="Sharpe A.G."/>
            <person name="Cannon S."/>
            <person name="Baek J."/>
            <person name="Rosen B.D."/>
            <person name="Tar'an B."/>
            <person name="Millan T."/>
            <person name="Zhang X."/>
            <person name="Ramsay L.D."/>
            <person name="Iwata A."/>
            <person name="Wang Y."/>
            <person name="Nelson W."/>
            <person name="Farmer A.D."/>
            <person name="Gaur P.M."/>
            <person name="Soderlund C."/>
            <person name="Penmetsa R.V."/>
            <person name="Xu C."/>
            <person name="Bharti A.K."/>
            <person name="He W."/>
            <person name="Winter P."/>
            <person name="Zhao S."/>
            <person name="Hane J.K."/>
            <person name="Carrasquilla-Garcia N."/>
            <person name="Condie J.A."/>
            <person name="Upadhyaya H.D."/>
            <person name="Luo M.C."/>
            <person name="Thudi M."/>
            <person name="Gowda C.L."/>
            <person name="Singh N.P."/>
            <person name="Lichtenzveig J."/>
            <person name="Gali K.K."/>
            <person name="Rubio J."/>
            <person name="Nadarajan N."/>
            <person name="Dolezel J."/>
            <person name="Bansal K.C."/>
            <person name="Xu X."/>
            <person name="Edwards D."/>
            <person name="Zhang G."/>
            <person name="Kahl G."/>
            <person name="Gil J."/>
            <person name="Singh K.B."/>
            <person name="Datta S.K."/>
            <person name="Jackson S.A."/>
            <person name="Wang J."/>
            <person name="Cook D.R."/>
        </authorList>
    </citation>
    <scope>NUCLEOTIDE SEQUENCE [LARGE SCALE GENOMIC DNA]</scope>
    <source>
        <strain evidence="5">cv. CDC Frontier</strain>
    </source>
</reference>
<dbReference type="SUPFAM" id="SSF48403">
    <property type="entry name" value="Ankyrin repeat"/>
    <property type="match status" value="1"/>
</dbReference>
<keyword evidence="5" id="KW-1185">Reference proteome</keyword>
<dbReference type="KEGG" id="cam:101490941"/>
<evidence type="ECO:0000256" key="4">
    <source>
        <dbReference type="PROSITE-ProRule" id="PRU00023"/>
    </source>
</evidence>
<dbReference type="Pfam" id="PF12796">
    <property type="entry name" value="Ank_2"/>
    <property type="match status" value="1"/>
</dbReference>
<dbReference type="PANTHER" id="PTHR24126">
    <property type="entry name" value="ANKYRIN REPEAT, PH AND SEC7 DOMAIN CONTAINING PROTEIN SECG-RELATED"/>
    <property type="match status" value="1"/>
</dbReference>
<dbReference type="eggNOG" id="KOG0504">
    <property type="taxonomic scope" value="Eukaryota"/>
</dbReference>
<evidence type="ECO:0000256" key="1">
    <source>
        <dbReference type="ARBA" id="ARBA00004413"/>
    </source>
</evidence>
<protein>
    <submittedName>
        <fullName evidence="6">E3 ubiquitin-protein ligase mib1-like</fullName>
    </submittedName>
</protein>
<evidence type="ECO:0000313" key="6">
    <source>
        <dbReference type="RefSeq" id="XP_004502327.1"/>
    </source>
</evidence>
<dbReference type="STRING" id="3827.A0A1S2YBB9"/>
<gene>
    <name evidence="6" type="primary">LOC101490941</name>
</gene>
<dbReference type="GO" id="GO:0005886">
    <property type="term" value="C:plasma membrane"/>
    <property type="evidence" value="ECO:0007669"/>
    <property type="project" value="UniProtKB-SubCell"/>
</dbReference>
<dbReference type="PANTHER" id="PTHR24126:SF40">
    <property type="entry name" value="ANKYRIN REPEAT FAMILY PROTEIN"/>
    <property type="match status" value="1"/>
</dbReference>
<dbReference type="SMART" id="SM00248">
    <property type="entry name" value="ANK"/>
    <property type="match status" value="9"/>
</dbReference>
<dbReference type="Proteomes" id="UP000087171">
    <property type="component" value="Chromosome Ca5"/>
</dbReference>
<dbReference type="InterPro" id="IPR002110">
    <property type="entry name" value="Ankyrin_rpt"/>
</dbReference>
<dbReference type="AlphaFoldDB" id="A0A1S2YBB9"/>
<dbReference type="InterPro" id="IPR036770">
    <property type="entry name" value="Ankyrin_rpt-contain_sf"/>
</dbReference>
<feature type="repeat" description="ANK" evidence="4">
    <location>
        <begin position="213"/>
        <end position="245"/>
    </location>
</feature>
<keyword evidence="3 4" id="KW-0040">ANK repeat</keyword>
<dbReference type="RefSeq" id="XP_004502327.1">
    <property type="nucleotide sequence ID" value="XM_004502270.3"/>
</dbReference>